<feature type="transmembrane region" description="Helical" evidence="22">
    <location>
        <begin position="399"/>
        <end position="422"/>
    </location>
</feature>
<dbReference type="SUPFAM" id="SSF82866">
    <property type="entry name" value="Multidrug efflux transporter AcrB transmembrane domain"/>
    <property type="match status" value="1"/>
</dbReference>
<keyword evidence="16" id="KW-1207">Sterol metabolism</keyword>
<feature type="repeat" description="WD" evidence="20">
    <location>
        <begin position="1235"/>
        <end position="1265"/>
    </location>
</feature>
<dbReference type="eggNOG" id="KOG1933">
    <property type="taxonomic scope" value="Eukaryota"/>
</dbReference>
<evidence type="ECO:0000256" key="17">
    <source>
        <dbReference type="ARBA" id="ARBA00023180"/>
    </source>
</evidence>
<dbReference type="PROSITE" id="PS50082">
    <property type="entry name" value="WD_REPEATS_2"/>
    <property type="match status" value="1"/>
</dbReference>
<feature type="transmembrane region" description="Helical" evidence="22">
    <location>
        <begin position="761"/>
        <end position="783"/>
    </location>
</feature>
<keyword evidence="10" id="KW-0256">Endoplasmic reticulum</keyword>
<feature type="domain" description="SSD" evidence="23">
    <location>
        <begin position="293"/>
        <end position="451"/>
    </location>
</feature>
<dbReference type="InterPro" id="IPR053958">
    <property type="entry name" value="HMGCR/SNAP/NPC1-like_SSD"/>
</dbReference>
<evidence type="ECO:0000256" key="18">
    <source>
        <dbReference type="ARBA" id="ARBA00023221"/>
    </source>
</evidence>
<evidence type="ECO:0000256" key="5">
    <source>
        <dbReference type="ARBA" id="ARBA00019541"/>
    </source>
</evidence>
<evidence type="ECO:0000256" key="20">
    <source>
        <dbReference type="PROSITE-ProRule" id="PRU00221"/>
    </source>
</evidence>
<dbReference type="SMART" id="SM00320">
    <property type="entry name" value="WD40"/>
    <property type="match status" value="5"/>
</dbReference>
<dbReference type="CTD" id="8237797"/>
<evidence type="ECO:0000256" key="19">
    <source>
        <dbReference type="ARBA" id="ARBA00045958"/>
    </source>
</evidence>
<dbReference type="GO" id="GO:0032933">
    <property type="term" value="P:SREBP signaling pathway"/>
    <property type="evidence" value="ECO:0007669"/>
    <property type="project" value="InterPro"/>
</dbReference>
<dbReference type="EMBL" id="AAZO01004654">
    <property type="status" value="NOT_ANNOTATED_CDS"/>
    <property type="molecule type" value="Genomic_DNA"/>
</dbReference>
<accession>E0VRD4</accession>
<name>E0VRD4_PEDHC</name>
<dbReference type="GeneID" id="8237797"/>
<keyword evidence="26" id="KW-1185">Reference proteome</keyword>
<dbReference type="InParanoid" id="E0VRD4"/>
<dbReference type="VEuPathDB" id="VectorBase:PHUM397070"/>
<dbReference type="RefSeq" id="XP_002428678.1">
    <property type="nucleotide sequence ID" value="XM_002428633.1"/>
</dbReference>
<evidence type="ECO:0000256" key="1">
    <source>
        <dbReference type="ARBA" id="ARBA00004477"/>
    </source>
</evidence>
<keyword evidence="15 22" id="KW-0472">Membrane</keyword>
<dbReference type="GO" id="GO:0008203">
    <property type="term" value="P:cholesterol metabolic process"/>
    <property type="evidence" value="ECO:0007669"/>
    <property type="project" value="UniProtKB-KW"/>
</dbReference>
<reference evidence="24" key="1">
    <citation type="submission" date="2007-04" db="EMBL/GenBank/DDBJ databases">
        <title>Annotation of Pediculus humanus corporis strain USDA.</title>
        <authorList>
            <person name="Kirkness E."/>
            <person name="Hannick L."/>
            <person name="Hass B."/>
            <person name="Bruggner R."/>
            <person name="Lawson D."/>
            <person name="Bidwell S."/>
            <person name="Joardar V."/>
            <person name="Caler E."/>
            <person name="Walenz B."/>
            <person name="Inman J."/>
            <person name="Schobel S."/>
            <person name="Galinsky K."/>
            <person name="Amedeo P."/>
            <person name="Strausberg R."/>
        </authorList>
    </citation>
    <scope>NUCLEOTIDE SEQUENCE</scope>
    <source>
        <strain evidence="24">USDA</strain>
    </source>
</reference>
<evidence type="ECO:0000313" key="25">
    <source>
        <dbReference type="EnsemblMetazoa" id="PHUM397070-PA"/>
    </source>
</evidence>
<evidence type="ECO:0000256" key="6">
    <source>
        <dbReference type="ARBA" id="ARBA00022548"/>
    </source>
</evidence>
<dbReference type="PANTHER" id="PTHR46378:SF1">
    <property type="entry name" value="STEROL REGULATORY ELEMENT-BINDING PROTEIN CLEAVAGE-ACTIVATING PROTEIN"/>
    <property type="match status" value="1"/>
</dbReference>
<dbReference type="STRING" id="121224.E0VRD4"/>
<evidence type="ECO:0000256" key="11">
    <source>
        <dbReference type="ARBA" id="ARBA00022989"/>
    </source>
</evidence>
<dbReference type="InterPro" id="IPR001680">
    <property type="entry name" value="WD40_rpt"/>
</dbReference>
<dbReference type="Pfam" id="PF12349">
    <property type="entry name" value="Sterol-sensing"/>
    <property type="match status" value="1"/>
</dbReference>
<sequence>MKKKKDVGMSPSERVNLPERVAHFYYSHGLFCSSHPILVLFFAISVILLCSYPLINLPLPGDIPIQTITNSYDFAIPENLTVFSGKPAVYIQQIVLKTGVSPWPSEMTVCDAFRAPLHQVFSLLETIRNYQTENNSKSVSDFCLHVESVKLKSSEERKKLLPEYNCLILSPANFWQQNEYNFQMDTNLMGTIFNYHNFQKGKISLTEILFGVNMKESGLKRYPLRSRPRIIQFAITLILSDFDERYINGLRKKLEHQYPLYSSTSEIKNGSQYNKQSNETVHVFYPGEFNFSELLPLATVFVLLFIYIYFSLRKIEPVKSKLGIAFCSVISILSCLCMSMGLCFFFGLTVPLNGKEIFPYLVVFVGLENVLVITKSITNTPAHLDVKIRVAQGLSREGWSITKILLIQVTILTIGFGTFVSAIQELCILGIVGLVCDFFIQLLFFTTILSIDIHRMESNFDNKNNYYNYHSLPVQKVLTSNKFGTTPYDKPYLRYFNNENKNLIRSKSHHNLSSGVISTSSASSYPTNVLAQSAPILNKIPKRLRLLNIWASTRFFQRAFMIALVMWMCFILYTAKFVQQVLQIDEIAKFHQKLQVPSNIQKPVDGEGGNGGGSNVLNDLKTFSTLMTDETSSSSSAVNNKMKGEQYDSDESDLNRFRHRDQDSHRRLSLFHWPVMMSLYNISLTGKYITILPSIRISHTVSPEDAIAMRNPNDKIANFQWKSLAAALDPLDFSSSDVTKSSSLLTESNDSPFIPRSPMEIALSCILVVVSVFVLAYMTMVLYRCICSRNYAEWRSSWASNSTQHESDTQVVLEAVPTILEGHYQEIECLINDGVFIISSCLSGEIRVWNSTDCELITQIDRQKYFSSKNPSEILTTESDHHSDYESGSPPSVGEMDISMSQLKHFNRGITNDYNVGGNCTTGYNEKGVYNRKKTKSEISLKPNLNFSKLKLNEVVGNNDKNNGFDFETPFKLLMKEEGKDCIEELLNDGTSEKSDNTNSVTGNGDNCWNALSNSNLIVDLCANEDKGTGRSNATPIWCIDCCDNVIAVGCSDGEIEFWECSTGNLLCSFDDGTRFGVTSIKLCESKVIAVRLNGSLDLLQLDGQYGRQHNPADWGFSSNRRTHIRTGSAGSALELEKNCYENFKCRKLSSVKAHQQPITVLDCESGRIVTGSQDHTLKVFRLKDISLQYTLHGHCGPITCMFIDKVAPFLSGSGSHDGLLCFWDLLTGACLYSIQAHDGSICALTYSASYVISLGTDDKICVWERFLGHLLNTINVMHTFCTRMVMLTHNLLITSKQGSLVMWDVRTGEPVRIVRLGNSDQSIFVKQILNLGDSIACDYGNQLRIVKFPIITNKTD</sequence>
<dbReference type="GO" id="GO:0045540">
    <property type="term" value="P:regulation of cholesterol biosynthetic process"/>
    <property type="evidence" value="ECO:0007669"/>
    <property type="project" value="TreeGrafter"/>
</dbReference>
<dbReference type="HOGENOM" id="CLU_006510_0_0_1"/>
<feature type="region of interest" description="Disordered" evidence="21">
    <location>
        <begin position="631"/>
        <end position="651"/>
    </location>
</feature>
<dbReference type="Pfam" id="PF24006">
    <property type="entry name" value="SCAP_N"/>
    <property type="match status" value="1"/>
</dbReference>
<dbReference type="EnsemblMetazoa" id="PHUM397070-RA">
    <property type="protein sequence ID" value="PHUM397070-PA"/>
    <property type="gene ID" value="PHUM397070"/>
</dbReference>
<dbReference type="KEGG" id="phu:Phum_PHUM397070"/>
<evidence type="ECO:0000259" key="23">
    <source>
        <dbReference type="PROSITE" id="PS50156"/>
    </source>
</evidence>
<keyword evidence="11 22" id="KW-1133">Transmembrane helix</keyword>
<feature type="transmembrane region" description="Helical" evidence="22">
    <location>
        <begin position="294"/>
        <end position="312"/>
    </location>
</feature>
<evidence type="ECO:0000313" key="24">
    <source>
        <dbReference type="EMBL" id="EEB15940.1"/>
    </source>
</evidence>
<keyword evidence="9" id="KW-0677">Repeat</keyword>
<comment type="similarity">
    <text evidence="4">Belongs to the WD repeat SCAP family.</text>
</comment>
<feature type="transmembrane region" description="Helical" evidence="22">
    <location>
        <begin position="37"/>
        <end position="55"/>
    </location>
</feature>
<dbReference type="GO" id="GO:0032936">
    <property type="term" value="C:SREBP-SCAP complex"/>
    <property type="evidence" value="ECO:0007669"/>
    <property type="project" value="TreeGrafter"/>
</dbReference>
<dbReference type="GO" id="GO:0000139">
    <property type="term" value="C:Golgi membrane"/>
    <property type="evidence" value="ECO:0007669"/>
    <property type="project" value="UniProtKB-SubCell"/>
</dbReference>
<keyword evidence="18" id="KW-0753">Steroid metabolism</keyword>
<evidence type="ECO:0000256" key="9">
    <source>
        <dbReference type="ARBA" id="ARBA00022737"/>
    </source>
</evidence>
<dbReference type="InterPro" id="IPR036322">
    <property type="entry name" value="WD40_repeat_dom_sf"/>
</dbReference>
<evidence type="ECO:0000256" key="2">
    <source>
        <dbReference type="ARBA" id="ARBA00004557"/>
    </source>
</evidence>
<evidence type="ECO:0000313" key="26">
    <source>
        <dbReference type="Proteomes" id="UP000009046"/>
    </source>
</evidence>
<comment type="subcellular location">
    <subcellularLocation>
        <location evidence="2">Cytoplasmic vesicle</location>
        <location evidence="2">COPII-coated vesicle membrane</location>
        <topology evidence="2">Multi-pass membrane protein</topology>
    </subcellularLocation>
    <subcellularLocation>
        <location evidence="1">Endoplasmic reticulum membrane</location>
        <topology evidence="1">Multi-pass membrane protein</topology>
    </subcellularLocation>
    <subcellularLocation>
        <location evidence="3">Golgi apparatus membrane</location>
        <topology evidence="3">Multi-pass membrane protein</topology>
    </subcellularLocation>
</comment>
<dbReference type="FunCoup" id="E0VRD4">
    <property type="interactions" value="536"/>
</dbReference>
<dbReference type="SUPFAM" id="SSF50978">
    <property type="entry name" value="WD40 repeat-like"/>
    <property type="match status" value="1"/>
</dbReference>
<dbReference type="Gene3D" id="1.20.1640.10">
    <property type="entry name" value="Multidrug efflux transporter AcrB transmembrane domain"/>
    <property type="match status" value="1"/>
</dbReference>
<evidence type="ECO:0000256" key="7">
    <source>
        <dbReference type="ARBA" id="ARBA00022574"/>
    </source>
</evidence>
<evidence type="ECO:0000256" key="3">
    <source>
        <dbReference type="ARBA" id="ARBA00004653"/>
    </source>
</evidence>
<dbReference type="InterPro" id="IPR057041">
    <property type="entry name" value="SCAP_N"/>
</dbReference>
<gene>
    <name evidence="25" type="primary">8237797</name>
    <name evidence="24" type="ORF">Phum_PHUM397070</name>
</gene>
<comment type="function">
    <text evidence="19">Escort protein required for cholesterol as well as lipid homeostasis. Regulates export of the SCAP-SREBP complex from the endoplasmic reticulum to the Golgi upon low cholesterol, thereby regulating the processing of sterol regulatory element-binding proteins (SREBPs) SREBF1/SREBP1 and SREBF2/SREBP2. At high sterol concentrations, formation of a ternary complex with INSIG (INSIG1 or INSIG2) leads to mask the ER export signal in SCAP, promoting retention of the complex in the endoplasmic reticulum. Low sterol concentrations trigger release of INSIG, a conformational change in the SSD domain of SCAP, unmasking of the ER export signal, promoting recruitment into COPII-coated vesicles and transport of the SCAP-SREBP to the Golgi: in the Golgi, SREBPs are then processed, releasing the transcription factor fragment of SREBPs from the membrane, its import into the nucleus and up-regulation of LDLR, INSIG1 and the mevalonate pathway. Binds cholesterol via its SSD domain.</text>
</comment>
<organism>
    <name type="scientific">Pediculus humanus subsp. corporis</name>
    <name type="common">Body louse</name>
    <dbReference type="NCBI Taxonomy" id="121224"/>
    <lineage>
        <taxon>Eukaryota</taxon>
        <taxon>Metazoa</taxon>
        <taxon>Ecdysozoa</taxon>
        <taxon>Arthropoda</taxon>
        <taxon>Hexapoda</taxon>
        <taxon>Insecta</taxon>
        <taxon>Pterygota</taxon>
        <taxon>Neoptera</taxon>
        <taxon>Paraneoptera</taxon>
        <taxon>Psocodea</taxon>
        <taxon>Troctomorpha</taxon>
        <taxon>Phthiraptera</taxon>
        <taxon>Anoplura</taxon>
        <taxon>Pediculidae</taxon>
        <taxon>Pediculus</taxon>
    </lineage>
</organism>
<dbReference type="GO" id="GO:0032934">
    <property type="term" value="F:sterol binding"/>
    <property type="evidence" value="ECO:0007669"/>
    <property type="project" value="InterPro"/>
</dbReference>
<dbReference type="PROSITE" id="PS50156">
    <property type="entry name" value="SSD"/>
    <property type="match status" value="1"/>
</dbReference>
<feature type="transmembrane region" description="Helical" evidence="22">
    <location>
        <begin position="428"/>
        <end position="451"/>
    </location>
</feature>
<dbReference type="Gene3D" id="2.130.10.10">
    <property type="entry name" value="YVTN repeat-like/Quinoprotein amine dehydrogenase"/>
    <property type="match status" value="1"/>
</dbReference>
<evidence type="ECO:0000256" key="8">
    <source>
        <dbReference type="ARBA" id="ARBA00022692"/>
    </source>
</evidence>
<evidence type="ECO:0000256" key="16">
    <source>
        <dbReference type="ARBA" id="ARBA00023166"/>
    </source>
</evidence>
<reference evidence="25" key="3">
    <citation type="submission" date="2020-05" db="UniProtKB">
        <authorList>
            <consortium name="EnsemblMetazoa"/>
        </authorList>
    </citation>
    <scope>IDENTIFICATION</scope>
    <source>
        <strain evidence="25">USDA</strain>
    </source>
</reference>
<keyword evidence="8 22" id="KW-0812">Transmembrane</keyword>
<evidence type="ECO:0000256" key="4">
    <source>
        <dbReference type="ARBA" id="ARBA00007410"/>
    </source>
</evidence>
<evidence type="ECO:0000256" key="12">
    <source>
        <dbReference type="ARBA" id="ARBA00023034"/>
    </source>
</evidence>
<dbReference type="OrthoDB" id="361494at2759"/>
<dbReference type="InterPro" id="IPR015943">
    <property type="entry name" value="WD40/YVTN_repeat-like_dom_sf"/>
</dbReference>
<keyword evidence="14" id="KW-0446">Lipid-binding</keyword>
<evidence type="ECO:0000256" key="15">
    <source>
        <dbReference type="ARBA" id="ARBA00023136"/>
    </source>
</evidence>
<feature type="transmembrane region" description="Helical" evidence="22">
    <location>
        <begin position="555"/>
        <end position="575"/>
    </location>
</feature>
<proteinExistence type="inferred from homology"/>
<evidence type="ECO:0000256" key="10">
    <source>
        <dbReference type="ARBA" id="ARBA00022824"/>
    </source>
</evidence>
<evidence type="ECO:0000256" key="13">
    <source>
        <dbReference type="ARBA" id="ARBA00023098"/>
    </source>
</evidence>
<keyword evidence="12" id="KW-0333">Golgi apparatus</keyword>
<protein>
    <recommendedName>
        <fullName evidence="5">Sterol regulatory element-binding protein cleavage-activating protein</fullName>
    </recommendedName>
</protein>
<dbReference type="PANTHER" id="PTHR46378">
    <property type="entry name" value="STEROL REGULATORY ELEMENT-BINDING PROTEIN CLEAVAGE-ACTIVATING PROTEIN"/>
    <property type="match status" value="1"/>
</dbReference>
<dbReference type="Proteomes" id="UP000009046">
    <property type="component" value="Unassembled WGS sequence"/>
</dbReference>
<dbReference type="GO" id="GO:0005789">
    <property type="term" value="C:endoplasmic reticulum membrane"/>
    <property type="evidence" value="ECO:0007669"/>
    <property type="project" value="UniProtKB-SubCell"/>
</dbReference>
<evidence type="ECO:0000256" key="14">
    <source>
        <dbReference type="ARBA" id="ARBA00023121"/>
    </source>
</evidence>
<keyword evidence="17" id="KW-0325">Glycoprotein</keyword>
<dbReference type="Pfam" id="PF24017">
    <property type="entry name" value="Beta-prop_SCAP"/>
    <property type="match status" value="1"/>
</dbReference>
<dbReference type="EMBL" id="DS235465">
    <property type="protein sequence ID" value="EEB15940.1"/>
    <property type="molecule type" value="Genomic_DNA"/>
</dbReference>
<feature type="transmembrane region" description="Helical" evidence="22">
    <location>
        <begin position="324"/>
        <end position="351"/>
    </location>
</feature>
<dbReference type="InterPro" id="IPR057042">
    <property type="entry name" value="Beta-prop_SCAP"/>
</dbReference>
<dbReference type="OMA" id="IMKQYNV"/>
<keyword evidence="7 20" id="KW-0853">WD repeat</keyword>
<dbReference type="GO" id="GO:0012507">
    <property type="term" value="C:ER to Golgi transport vesicle membrane"/>
    <property type="evidence" value="ECO:0007669"/>
    <property type="project" value="UniProtKB-SubCell"/>
</dbReference>
<dbReference type="InterPro" id="IPR030225">
    <property type="entry name" value="SCAP"/>
</dbReference>
<dbReference type="InterPro" id="IPR000731">
    <property type="entry name" value="SSD"/>
</dbReference>
<reference evidence="24" key="2">
    <citation type="submission" date="2007-04" db="EMBL/GenBank/DDBJ databases">
        <title>The genome of the human body louse.</title>
        <authorList>
            <consortium name="The Human Body Louse Genome Consortium"/>
            <person name="Kirkness E."/>
            <person name="Walenz B."/>
            <person name="Hass B."/>
            <person name="Bruggner R."/>
            <person name="Strausberg R."/>
        </authorList>
    </citation>
    <scope>NUCLEOTIDE SEQUENCE</scope>
    <source>
        <strain evidence="24">USDA</strain>
    </source>
</reference>
<evidence type="ECO:0000256" key="21">
    <source>
        <dbReference type="SAM" id="MobiDB-lite"/>
    </source>
</evidence>
<keyword evidence="6" id="KW-0153">Cholesterol metabolism</keyword>
<keyword evidence="13" id="KW-0443">Lipid metabolism</keyword>
<evidence type="ECO:0000256" key="22">
    <source>
        <dbReference type="SAM" id="Phobius"/>
    </source>
</evidence>